<dbReference type="SUPFAM" id="SSF48726">
    <property type="entry name" value="Immunoglobulin"/>
    <property type="match status" value="2"/>
</dbReference>
<reference evidence="9" key="1">
    <citation type="submission" date="2025-08" db="UniProtKB">
        <authorList>
            <consortium name="Ensembl"/>
        </authorList>
    </citation>
    <scope>IDENTIFICATION</scope>
</reference>
<protein>
    <recommendedName>
        <fullName evidence="11">Ig-like domain-containing protein</fullName>
    </recommendedName>
</protein>
<evidence type="ECO:0000256" key="3">
    <source>
        <dbReference type="ARBA" id="ARBA00023157"/>
    </source>
</evidence>
<dbReference type="InterPro" id="IPR003598">
    <property type="entry name" value="Ig_sub2"/>
</dbReference>
<dbReference type="InterPro" id="IPR036179">
    <property type="entry name" value="Ig-like_dom_sf"/>
</dbReference>
<dbReference type="SMART" id="SM00408">
    <property type="entry name" value="IGc2"/>
    <property type="match status" value="2"/>
</dbReference>
<feature type="domain" description="Immunoglobulin subtype 2" evidence="7">
    <location>
        <begin position="269"/>
        <end position="330"/>
    </location>
</feature>
<evidence type="ECO:0000313" key="9">
    <source>
        <dbReference type="Ensembl" id="ENSCABP00000007043.1"/>
    </source>
</evidence>
<dbReference type="Gene3D" id="2.60.40.10">
    <property type="entry name" value="Immunoglobulins"/>
    <property type="match status" value="2"/>
</dbReference>
<dbReference type="InterPro" id="IPR003599">
    <property type="entry name" value="Ig_sub"/>
</dbReference>
<evidence type="ECO:0000256" key="1">
    <source>
        <dbReference type="ARBA" id="ARBA00022729"/>
    </source>
</evidence>
<keyword evidence="3" id="KW-1015">Disulfide bond</keyword>
<dbReference type="InterPro" id="IPR050412">
    <property type="entry name" value="Ig-like_Receptors_ImmuneReg"/>
</dbReference>
<evidence type="ECO:0008006" key="11">
    <source>
        <dbReference type="Google" id="ProtNLM"/>
    </source>
</evidence>
<keyword evidence="4" id="KW-0325">Glycoprotein</keyword>
<evidence type="ECO:0000259" key="8">
    <source>
        <dbReference type="SMART" id="SM00409"/>
    </source>
</evidence>
<keyword evidence="5" id="KW-0393">Immunoglobulin domain</keyword>
<sequence length="401" mass="43506">SSQACARFSWFVASLGGRGRNGAAVARREFPKPTIWVSPSRVVALGGNITIRCEGLYLDLEFFLYKAGDPNLQVWTVPAGKVAEFPIPSVGQEDGGSYTCEYHSITDQNRWSCLSDPVEIIVAGEGRSWLSFPAPSATPSQILRGSLHRWDAQSLALPWGQQRGRLAGELAQSPTSRWWCCAQNRGVLPRILPALPTRPHSPPRAGERTQESWLPALPTEKPGSEWTLETGLACHVLGSRALGPQGLGLLQPSYPKPSISLLRPSWGVSLGGTIIFRCQGQRLGKRFVLNKERRHFPPVDSIGFGAEFLISNVRREDGGNYSCSYQSQLEPFALSDPSDPVELVVRGEGPVPGRCSGTAPHKGKKLTRLHLLGLSLEHSASSAPPCASHSEPTQVGSWGSH</sequence>
<evidence type="ECO:0000256" key="5">
    <source>
        <dbReference type="ARBA" id="ARBA00023319"/>
    </source>
</evidence>
<proteinExistence type="predicted"/>
<accession>A0A8C0GC59</accession>
<dbReference type="GeneTree" id="ENSGT01150000286974"/>
<evidence type="ECO:0000259" key="7">
    <source>
        <dbReference type="SMART" id="SM00408"/>
    </source>
</evidence>
<keyword evidence="10" id="KW-1185">Reference proteome</keyword>
<dbReference type="PANTHER" id="PTHR11738">
    <property type="entry name" value="MHC CLASS I NK CELL RECEPTOR"/>
    <property type="match status" value="1"/>
</dbReference>
<dbReference type="SMART" id="SM00409">
    <property type="entry name" value="IG"/>
    <property type="match status" value="2"/>
</dbReference>
<evidence type="ECO:0000256" key="6">
    <source>
        <dbReference type="SAM" id="MobiDB-lite"/>
    </source>
</evidence>
<feature type="domain" description="Immunoglobulin" evidence="8">
    <location>
        <begin position="263"/>
        <end position="346"/>
    </location>
</feature>
<dbReference type="FunFam" id="2.60.40.10:FF:000033">
    <property type="entry name" value="Killer cell immunoglobulin-like receptor"/>
    <property type="match status" value="1"/>
</dbReference>
<dbReference type="GO" id="GO:0002764">
    <property type="term" value="P:immune response-regulating signaling pathway"/>
    <property type="evidence" value="ECO:0007669"/>
    <property type="project" value="TreeGrafter"/>
</dbReference>
<feature type="domain" description="Immunoglobulin subtype 2" evidence="7">
    <location>
        <begin position="44"/>
        <end position="107"/>
    </location>
</feature>
<dbReference type="PANTHER" id="PTHR11738:SF186">
    <property type="entry name" value="OSTEOCLAST-ASSOCIATED IMMUNOGLOBULIN-LIKE RECEPTOR"/>
    <property type="match status" value="1"/>
</dbReference>
<dbReference type="InterPro" id="IPR013783">
    <property type="entry name" value="Ig-like_fold"/>
</dbReference>
<evidence type="ECO:0000256" key="2">
    <source>
        <dbReference type="ARBA" id="ARBA00022737"/>
    </source>
</evidence>
<name>A0A8C0GC59_CHEAB</name>
<dbReference type="Ensembl" id="ENSCABT00000007695.1">
    <property type="protein sequence ID" value="ENSCABP00000007043.1"/>
    <property type="gene ID" value="ENSCABG00000005354.1"/>
</dbReference>
<keyword evidence="1" id="KW-0732">Signal</keyword>
<keyword evidence="2" id="KW-0677">Repeat</keyword>
<feature type="domain" description="Immunoglobulin" evidence="8">
    <location>
        <begin position="38"/>
        <end position="123"/>
    </location>
</feature>
<evidence type="ECO:0000256" key="4">
    <source>
        <dbReference type="ARBA" id="ARBA00023180"/>
    </source>
</evidence>
<dbReference type="AlphaFoldDB" id="A0A8C0GC59"/>
<dbReference type="Proteomes" id="UP000694404">
    <property type="component" value="Unplaced"/>
</dbReference>
<reference evidence="9" key="2">
    <citation type="submission" date="2025-09" db="UniProtKB">
        <authorList>
            <consortium name="Ensembl"/>
        </authorList>
    </citation>
    <scope>IDENTIFICATION</scope>
</reference>
<dbReference type="Pfam" id="PF13895">
    <property type="entry name" value="Ig_2"/>
    <property type="match status" value="1"/>
</dbReference>
<dbReference type="FunFam" id="2.60.40.10:FF:000049">
    <property type="entry name" value="Leukocyte immunoglobulin-like receptor subfamily B member 1"/>
    <property type="match status" value="1"/>
</dbReference>
<feature type="compositionally biased region" description="Low complexity" evidence="6">
    <location>
        <begin position="380"/>
        <end position="392"/>
    </location>
</feature>
<organism evidence="9 10">
    <name type="scientific">Chelonoidis abingdonii</name>
    <name type="common">Abingdon island giant tortoise</name>
    <name type="synonym">Testudo abingdonii</name>
    <dbReference type="NCBI Taxonomy" id="106734"/>
    <lineage>
        <taxon>Eukaryota</taxon>
        <taxon>Metazoa</taxon>
        <taxon>Chordata</taxon>
        <taxon>Craniata</taxon>
        <taxon>Vertebrata</taxon>
        <taxon>Euteleostomi</taxon>
        <taxon>Archelosauria</taxon>
        <taxon>Testudinata</taxon>
        <taxon>Testudines</taxon>
        <taxon>Cryptodira</taxon>
        <taxon>Durocryptodira</taxon>
        <taxon>Testudinoidea</taxon>
        <taxon>Testudinidae</taxon>
        <taxon>Chelonoidis</taxon>
    </lineage>
</organism>
<evidence type="ECO:0000313" key="10">
    <source>
        <dbReference type="Proteomes" id="UP000694404"/>
    </source>
</evidence>
<feature type="region of interest" description="Disordered" evidence="6">
    <location>
        <begin position="380"/>
        <end position="401"/>
    </location>
</feature>